<dbReference type="SMART" id="SM00421">
    <property type="entry name" value="HTH_LUXR"/>
    <property type="match status" value="1"/>
</dbReference>
<dbReference type="InterPro" id="IPR000792">
    <property type="entry name" value="Tscrpt_reg_LuxR_C"/>
</dbReference>
<keyword evidence="1" id="KW-0238">DNA-binding</keyword>
<name>A0A4P6KC80_9MICO</name>
<dbReference type="PANTHER" id="PTHR43214:SF38">
    <property type="entry name" value="NITRATE_NITRITE RESPONSE REGULATOR PROTEIN NARL"/>
    <property type="match status" value="1"/>
</dbReference>
<dbReference type="Proteomes" id="UP000289260">
    <property type="component" value="Chromosome"/>
</dbReference>
<evidence type="ECO:0000313" key="4">
    <source>
        <dbReference type="Proteomes" id="UP000289260"/>
    </source>
</evidence>
<evidence type="ECO:0000313" key="3">
    <source>
        <dbReference type="EMBL" id="QBE47857.1"/>
    </source>
</evidence>
<dbReference type="CDD" id="cd06170">
    <property type="entry name" value="LuxR_C_like"/>
    <property type="match status" value="1"/>
</dbReference>
<sequence>MTSPPLRLRLLNDYELVVMGLRTLLAPFRSRVEVVEADVRETADQQVDLTLFDTFGRPGAGREQVGDVVADSRSGRVAVYTWNMHETLVAQALRSGCRGYLDKSLSAAELVRDLERICAGEIVTSPARDAPAEETAVSKGAWPGQREGLSAREAEVIALITQGLTNPEIAAQSFITLNSLKSYIRSAYRKMGVERRSQAVRWGIEHGMLPGAGD</sequence>
<evidence type="ECO:0000259" key="2">
    <source>
        <dbReference type="PROSITE" id="PS50043"/>
    </source>
</evidence>
<organism evidence="3 4">
    <name type="scientific">Leucobacter triazinivorans</name>
    <dbReference type="NCBI Taxonomy" id="1784719"/>
    <lineage>
        <taxon>Bacteria</taxon>
        <taxon>Bacillati</taxon>
        <taxon>Actinomycetota</taxon>
        <taxon>Actinomycetes</taxon>
        <taxon>Micrococcales</taxon>
        <taxon>Microbacteriaceae</taxon>
        <taxon>Leucobacter</taxon>
    </lineage>
</organism>
<dbReference type="GO" id="GO:0003677">
    <property type="term" value="F:DNA binding"/>
    <property type="evidence" value="ECO:0007669"/>
    <property type="project" value="UniProtKB-KW"/>
</dbReference>
<dbReference type="GO" id="GO:0006355">
    <property type="term" value="P:regulation of DNA-templated transcription"/>
    <property type="evidence" value="ECO:0007669"/>
    <property type="project" value="InterPro"/>
</dbReference>
<dbReference type="PANTHER" id="PTHR43214">
    <property type="entry name" value="TWO-COMPONENT RESPONSE REGULATOR"/>
    <property type="match status" value="1"/>
</dbReference>
<dbReference type="SUPFAM" id="SSF46894">
    <property type="entry name" value="C-terminal effector domain of the bipartite response regulators"/>
    <property type="match status" value="1"/>
</dbReference>
<dbReference type="PROSITE" id="PS50043">
    <property type="entry name" value="HTH_LUXR_2"/>
    <property type="match status" value="1"/>
</dbReference>
<dbReference type="Pfam" id="PF00196">
    <property type="entry name" value="GerE"/>
    <property type="match status" value="1"/>
</dbReference>
<dbReference type="InterPro" id="IPR039420">
    <property type="entry name" value="WalR-like"/>
</dbReference>
<gene>
    <name evidence="3" type="ORF">EVS81_02615</name>
</gene>
<accession>A0A4P6KC80</accession>
<feature type="domain" description="HTH luxR-type" evidence="2">
    <location>
        <begin position="142"/>
        <end position="207"/>
    </location>
</feature>
<dbReference type="InterPro" id="IPR011006">
    <property type="entry name" value="CheY-like_superfamily"/>
</dbReference>
<dbReference type="OrthoDB" id="9816529at2"/>
<dbReference type="PRINTS" id="PR00038">
    <property type="entry name" value="HTHLUXR"/>
</dbReference>
<dbReference type="Gene3D" id="3.40.50.2300">
    <property type="match status" value="1"/>
</dbReference>
<protein>
    <submittedName>
        <fullName evidence="3">Response regulator transcription factor</fullName>
    </submittedName>
</protein>
<dbReference type="SUPFAM" id="SSF52172">
    <property type="entry name" value="CheY-like"/>
    <property type="match status" value="1"/>
</dbReference>
<evidence type="ECO:0000256" key="1">
    <source>
        <dbReference type="ARBA" id="ARBA00023125"/>
    </source>
</evidence>
<dbReference type="KEGG" id="ltr:EVS81_02615"/>
<dbReference type="InterPro" id="IPR016032">
    <property type="entry name" value="Sig_transdc_resp-reg_C-effctor"/>
</dbReference>
<keyword evidence="4" id="KW-1185">Reference proteome</keyword>
<proteinExistence type="predicted"/>
<dbReference type="AlphaFoldDB" id="A0A4P6KC80"/>
<dbReference type="RefSeq" id="WP_130109006.1">
    <property type="nucleotide sequence ID" value="NZ_CP035806.1"/>
</dbReference>
<dbReference type="EMBL" id="CP035806">
    <property type="protein sequence ID" value="QBE47857.1"/>
    <property type="molecule type" value="Genomic_DNA"/>
</dbReference>
<reference evidence="3 4" key="1">
    <citation type="submission" date="2019-02" db="EMBL/GenBank/DDBJ databases">
        <authorList>
            <person name="Sun L."/>
            <person name="Pan D."/>
            <person name="Wu X."/>
        </authorList>
    </citation>
    <scope>NUCLEOTIDE SEQUENCE [LARGE SCALE GENOMIC DNA]</scope>
    <source>
        <strain evidence="3 4">JW-1</strain>
    </source>
</reference>